<name>A0A1S4AB41_TOBAC</name>
<reference evidence="1" key="1">
    <citation type="journal article" date="2014" name="Nat. Commun.">
        <title>The tobacco genome sequence and its comparison with those of tomato and potato.</title>
        <authorList>
            <person name="Sierro N."/>
            <person name="Battey J.N."/>
            <person name="Ouadi S."/>
            <person name="Bakaher N."/>
            <person name="Bovet L."/>
            <person name="Willig A."/>
            <person name="Goepfert S."/>
            <person name="Peitsch M.C."/>
            <person name="Ivanov N.V."/>
        </authorList>
    </citation>
    <scope>NUCLEOTIDE SEQUENCE [LARGE SCALE GENOMIC DNA]</scope>
</reference>
<dbReference type="GeneID" id="107795707"/>
<evidence type="ECO:0000313" key="2">
    <source>
        <dbReference type="RefSeq" id="XP_016473872.2"/>
    </source>
</evidence>
<protein>
    <submittedName>
        <fullName evidence="2">Secreted RxLR effector protein 161-like</fullName>
    </submittedName>
</protein>
<dbReference type="PANTHER" id="PTHR11439:SF470">
    <property type="entry name" value="CYSTEINE-RICH RLK (RECEPTOR-LIKE PROTEIN KINASE) 8"/>
    <property type="match status" value="1"/>
</dbReference>
<reference evidence="2" key="2">
    <citation type="submission" date="2025-08" db="UniProtKB">
        <authorList>
            <consortium name="RefSeq"/>
        </authorList>
    </citation>
    <scope>IDENTIFICATION</scope>
    <source>
        <tissue evidence="2">Leaf</tissue>
    </source>
</reference>
<dbReference type="AlphaFoldDB" id="A0A1S4AB41"/>
<keyword evidence="1" id="KW-1185">Reference proteome</keyword>
<dbReference type="RefSeq" id="XP_016473872.2">
    <property type="nucleotide sequence ID" value="XM_016618386.2"/>
</dbReference>
<sequence>MTPLDTSVKLSADMGAPLTDPSTYRRIIGKLNFLQHTRPDITFCVQHLSQFLQAPQVPHMLAALHALRYLSNAPALGILLSSTFDTSIKAYSDSDWAACVESRRTVSGFYITLGGSPISWKSKKQPTISLSSAEAEYRALKKVVAEVSWLVRILDDLGLHVSAHVPIFCDSLTALHIAKNLVFHERTKHIEIDCHYILLLEIELMANKFVRVDSINEQQRQLLNTAWNEFTITRHLMVVVAKDDDQELSAKTRR</sequence>
<dbReference type="InterPro" id="IPR043502">
    <property type="entry name" value="DNA/RNA_pol_sf"/>
</dbReference>
<evidence type="ECO:0000313" key="1">
    <source>
        <dbReference type="Proteomes" id="UP000790787"/>
    </source>
</evidence>
<dbReference type="PANTHER" id="PTHR11439">
    <property type="entry name" value="GAG-POL-RELATED RETROTRANSPOSON"/>
    <property type="match status" value="1"/>
</dbReference>
<dbReference type="Proteomes" id="UP000790787">
    <property type="component" value="Chromosome 3"/>
</dbReference>
<dbReference type="KEGG" id="nta:107795707"/>
<dbReference type="PaxDb" id="4097-A0A1S4AB41"/>
<dbReference type="OrthoDB" id="414945at2759"/>
<dbReference type="OMA" id="INEVSHA"/>
<gene>
    <name evidence="2" type="primary">LOC107795707</name>
</gene>
<accession>A0A1S4AB41</accession>
<organism evidence="1 2">
    <name type="scientific">Nicotiana tabacum</name>
    <name type="common">Common tobacco</name>
    <dbReference type="NCBI Taxonomy" id="4097"/>
    <lineage>
        <taxon>Eukaryota</taxon>
        <taxon>Viridiplantae</taxon>
        <taxon>Streptophyta</taxon>
        <taxon>Embryophyta</taxon>
        <taxon>Tracheophyta</taxon>
        <taxon>Spermatophyta</taxon>
        <taxon>Magnoliopsida</taxon>
        <taxon>eudicotyledons</taxon>
        <taxon>Gunneridae</taxon>
        <taxon>Pentapetalae</taxon>
        <taxon>asterids</taxon>
        <taxon>lamiids</taxon>
        <taxon>Solanales</taxon>
        <taxon>Solanaceae</taxon>
        <taxon>Nicotianoideae</taxon>
        <taxon>Nicotianeae</taxon>
        <taxon>Nicotiana</taxon>
    </lineage>
</organism>
<dbReference type="SUPFAM" id="SSF56672">
    <property type="entry name" value="DNA/RNA polymerases"/>
    <property type="match status" value="1"/>
</dbReference>
<dbReference type="RefSeq" id="XP_016473872.1">
    <property type="nucleotide sequence ID" value="XM_016618386.1"/>
</dbReference>
<dbReference type="STRING" id="4097.A0A1S4AB41"/>
<proteinExistence type="predicted"/>
<dbReference type="CDD" id="cd09272">
    <property type="entry name" value="RNase_HI_RT_Ty1"/>
    <property type="match status" value="1"/>
</dbReference>